<dbReference type="Pfam" id="PF00587">
    <property type="entry name" value="tRNA-synt_2b"/>
    <property type="match status" value="1"/>
</dbReference>
<feature type="binding site" evidence="15">
    <location>
        <position position="264"/>
    </location>
    <ligand>
        <name>L-serine</name>
        <dbReference type="ChEBI" id="CHEBI:33384"/>
    </ligand>
</feature>
<dbReference type="PROSITE" id="PS50862">
    <property type="entry name" value="AA_TRNA_LIGASE_II"/>
    <property type="match status" value="1"/>
</dbReference>
<dbReference type="PANTHER" id="PTHR43697:SF1">
    <property type="entry name" value="SERINE--TRNA LIGASE"/>
    <property type="match status" value="1"/>
</dbReference>
<dbReference type="SUPFAM" id="SSF55681">
    <property type="entry name" value="Class II aaRS and biotin synthetases"/>
    <property type="match status" value="1"/>
</dbReference>
<dbReference type="SUPFAM" id="SSF46589">
    <property type="entry name" value="tRNA-binding arm"/>
    <property type="match status" value="1"/>
</dbReference>
<name>A0A1G2T914_9BACT</name>
<feature type="binding site" evidence="16">
    <location>
        <begin position="264"/>
        <end position="266"/>
    </location>
    <ligand>
        <name>ATP</name>
        <dbReference type="ChEBI" id="CHEBI:30616"/>
    </ligand>
</feature>
<dbReference type="GO" id="GO:0004828">
    <property type="term" value="F:serine-tRNA ligase activity"/>
    <property type="evidence" value="ECO:0007669"/>
    <property type="project" value="UniProtKB-UniRule"/>
</dbReference>
<feature type="site" description="Important for serine binding" evidence="15">
    <location>
        <position position="386"/>
    </location>
</feature>
<comment type="subcellular location">
    <subcellularLocation>
        <location evidence="1">Cytoplasm</location>
    </subcellularLocation>
</comment>
<dbReference type="NCBIfam" id="TIGR00414">
    <property type="entry name" value="serS"/>
    <property type="match status" value="1"/>
</dbReference>
<dbReference type="GO" id="GO:0006434">
    <property type="term" value="P:seryl-tRNA aminoacylation"/>
    <property type="evidence" value="ECO:0007669"/>
    <property type="project" value="UniProtKB-UniRule"/>
</dbReference>
<dbReference type="Proteomes" id="UP000179264">
    <property type="component" value="Unassembled WGS sequence"/>
</dbReference>
<evidence type="ECO:0000256" key="14">
    <source>
        <dbReference type="NCBIfam" id="TIGR00414"/>
    </source>
</evidence>
<comment type="pathway">
    <text evidence="2">Aminoacyl-tRNA biosynthesis; selenocysteinyl-tRNA(Sec) biosynthesis; L-seryl-tRNA(Sec) from L-serine and tRNA(Sec): step 1/1.</text>
</comment>
<dbReference type="GO" id="GO:0005737">
    <property type="term" value="C:cytoplasm"/>
    <property type="evidence" value="ECO:0007669"/>
    <property type="project" value="UniProtKB-SubCell"/>
</dbReference>
<dbReference type="InterPro" id="IPR006195">
    <property type="entry name" value="aa-tRNA-synth_II"/>
</dbReference>
<keyword evidence="9" id="KW-0648">Protein biosynthesis</keyword>
<keyword evidence="7" id="KW-0547">Nucleotide-binding</keyword>
<dbReference type="InterPro" id="IPR045864">
    <property type="entry name" value="aa-tRNA-synth_II/BPL/LPL"/>
</dbReference>
<organism evidence="19 20">
    <name type="scientific">Candidatus Zambryskibacteria bacterium RIFCSPHIGHO2_02_38_10.5</name>
    <dbReference type="NCBI Taxonomy" id="1802742"/>
    <lineage>
        <taxon>Bacteria</taxon>
        <taxon>Candidatus Zambryskiibacteriota</taxon>
    </lineage>
</organism>
<evidence type="ECO:0000256" key="15">
    <source>
        <dbReference type="PIRSR" id="PIRSR001529-1"/>
    </source>
</evidence>
<dbReference type="InterPro" id="IPR042103">
    <property type="entry name" value="SerRS_1_N_sf"/>
</dbReference>
<evidence type="ECO:0000256" key="2">
    <source>
        <dbReference type="ARBA" id="ARBA00005045"/>
    </source>
</evidence>
<keyword evidence="17" id="KW-0175">Coiled coil</keyword>
<comment type="catalytic activity">
    <reaction evidence="13">
        <text>tRNA(Ser) + L-serine + ATP = L-seryl-tRNA(Ser) + AMP + diphosphate + H(+)</text>
        <dbReference type="Rhea" id="RHEA:12292"/>
        <dbReference type="Rhea" id="RHEA-COMP:9669"/>
        <dbReference type="Rhea" id="RHEA-COMP:9703"/>
        <dbReference type="ChEBI" id="CHEBI:15378"/>
        <dbReference type="ChEBI" id="CHEBI:30616"/>
        <dbReference type="ChEBI" id="CHEBI:33019"/>
        <dbReference type="ChEBI" id="CHEBI:33384"/>
        <dbReference type="ChEBI" id="CHEBI:78442"/>
        <dbReference type="ChEBI" id="CHEBI:78533"/>
        <dbReference type="ChEBI" id="CHEBI:456215"/>
        <dbReference type="EC" id="6.1.1.11"/>
    </reaction>
</comment>
<dbReference type="PIRSF" id="PIRSF001529">
    <property type="entry name" value="Ser-tRNA-synth_IIa"/>
    <property type="match status" value="1"/>
</dbReference>
<evidence type="ECO:0000256" key="10">
    <source>
        <dbReference type="ARBA" id="ARBA00023146"/>
    </source>
</evidence>
<evidence type="ECO:0000256" key="13">
    <source>
        <dbReference type="ARBA" id="ARBA00048823"/>
    </source>
</evidence>
<feature type="domain" description="Aminoacyl-transfer RNA synthetases class-II family profile" evidence="18">
    <location>
        <begin position="178"/>
        <end position="411"/>
    </location>
</feature>
<gene>
    <name evidence="19" type="ORF">A2W58_02735</name>
</gene>
<evidence type="ECO:0000256" key="3">
    <source>
        <dbReference type="ARBA" id="ARBA00010728"/>
    </source>
</evidence>
<feature type="coiled-coil region" evidence="17">
    <location>
        <begin position="30"/>
        <end position="83"/>
    </location>
</feature>
<evidence type="ECO:0000256" key="16">
    <source>
        <dbReference type="PIRSR" id="PIRSR001529-2"/>
    </source>
</evidence>
<keyword evidence="8 16" id="KW-0067">ATP-binding</keyword>
<comment type="caution">
    <text evidence="19">The sequence shown here is derived from an EMBL/GenBank/DDBJ whole genome shotgun (WGS) entry which is preliminary data.</text>
</comment>
<evidence type="ECO:0000256" key="8">
    <source>
        <dbReference type="ARBA" id="ARBA00022840"/>
    </source>
</evidence>
<evidence type="ECO:0000256" key="12">
    <source>
        <dbReference type="ARBA" id="ARBA00047929"/>
    </source>
</evidence>
<feature type="binding site" evidence="16">
    <location>
        <begin position="351"/>
        <end position="354"/>
    </location>
    <ligand>
        <name>ATP</name>
        <dbReference type="ChEBI" id="CHEBI:30616"/>
    </ligand>
</feature>
<keyword evidence="6 19" id="KW-0436">Ligase</keyword>
<evidence type="ECO:0000313" key="20">
    <source>
        <dbReference type="Proteomes" id="UP000179264"/>
    </source>
</evidence>
<keyword evidence="5" id="KW-0963">Cytoplasm</keyword>
<comment type="similarity">
    <text evidence="3">Belongs to the class-II aminoacyl-tRNA synthetase family. Type-1 seryl-tRNA synthetase subfamily.</text>
</comment>
<evidence type="ECO:0000256" key="1">
    <source>
        <dbReference type="ARBA" id="ARBA00004496"/>
    </source>
</evidence>
<dbReference type="InterPro" id="IPR010978">
    <property type="entry name" value="tRNA-bd_arm"/>
</dbReference>
<evidence type="ECO:0000256" key="4">
    <source>
        <dbReference type="ARBA" id="ARBA00012840"/>
    </source>
</evidence>
<dbReference type="Pfam" id="PF02403">
    <property type="entry name" value="Seryl_tRNA_N"/>
    <property type="match status" value="1"/>
</dbReference>
<evidence type="ECO:0000256" key="9">
    <source>
        <dbReference type="ARBA" id="ARBA00022917"/>
    </source>
</evidence>
<comment type="catalytic activity">
    <reaction evidence="12">
        <text>tRNA(Sec) + L-serine + ATP = L-seryl-tRNA(Sec) + AMP + diphosphate + H(+)</text>
        <dbReference type="Rhea" id="RHEA:42580"/>
        <dbReference type="Rhea" id="RHEA-COMP:9742"/>
        <dbReference type="Rhea" id="RHEA-COMP:10128"/>
        <dbReference type="ChEBI" id="CHEBI:15378"/>
        <dbReference type="ChEBI" id="CHEBI:30616"/>
        <dbReference type="ChEBI" id="CHEBI:33019"/>
        <dbReference type="ChEBI" id="CHEBI:33384"/>
        <dbReference type="ChEBI" id="CHEBI:78442"/>
        <dbReference type="ChEBI" id="CHEBI:78533"/>
        <dbReference type="ChEBI" id="CHEBI:456215"/>
        <dbReference type="EC" id="6.1.1.11"/>
    </reaction>
</comment>
<dbReference type="Gene3D" id="1.10.287.40">
    <property type="entry name" value="Serine-tRNA synthetase, tRNA binding domain"/>
    <property type="match status" value="1"/>
</dbReference>
<dbReference type="PANTHER" id="PTHR43697">
    <property type="entry name" value="SERYL-TRNA SYNTHETASE"/>
    <property type="match status" value="1"/>
</dbReference>
<keyword evidence="10" id="KW-0030">Aminoacyl-tRNA synthetase</keyword>
<dbReference type="EMBL" id="MHVL01000017">
    <property type="protein sequence ID" value="OHA93538.1"/>
    <property type="molecule type" value="Genomic_DNA"/>
</dbReference>
<evidence type="ECO:0000256" key="17">
    <source>
        <dbReference type="SAM" id="Coils"/>
    </source>
</evidence>
<feature type="binding site" evidence="15">
    <location>
        <position position="287"/>
    </location>
    <ligand>
        <name>L-serine</name>
        <dbReference type="ChEBI" id="CHEBI:33384"/>
    </ligand>
</feature>
<evidence type="ECO:0000313" key="19">
    <source>
        <dbReference type="EMBL" id="OHA93538.1"/>
    </source>
</evidence>
<evidence type="ECO:0000259" key="18">
    <source>
        <dbReference type="PROSITE" id="PS50862"/>
    </source>
</evidence>
<dbReference type="GO" id="GO:0005524">
    <property type="term" value="F:ATP binding"/>
    <property type="evidence" value="ECO:0007669"/>
    <property type="project" value="UniProtKB-KW"/>
</dbReference>
<dbReference type="EC" id="6.1.1.11" evidence="4 14"/>
<dbReference type="AlphaFoldDB" id="A0A1G2T914"/>
<dbReference type="InterPro" id="IPR015866">
    <property type="entry name" value="Ser-tRNA-synth_1_N"/>
</dbReference>
<proteinExistence type="inferred from homology"/>
<protein>
    <recommendedName>
        <fullName evidence="11 14">Serine--tRNA ligase</fullName>
        <ecNumber evidence="4 14">6.1.1.11</ecNumber>
    </recommendedName>
</protein>
<reference evidence="19 20" key="1">
    <citation type="journal article" date="2016" name="Nat. Commun.">
        <title>Thousands of microbial genomes shed light on interconnected biogeochemical processes in an aquifer system.</title>
        <authorList>
            <person name="Anantharaman K."/>
            <person name="Brown C.T."/>
            <person name="Hug L.A."/>
            <person name="Sharon I."/>
            <person name="Castelle C.J."/>
            <person name="Probst A.J."/>
            <person name="Thomas B.C."/>
            <person name="Singh A."/>
            <person name="Wilkins M.J."/>
            <person name="Karaoz U."/>
            <person name="Brodie E.L."/>
            <person name="Williams K.H."/>
            <person name="Hubbard S.S."/>
            <person name="Banfield J.F."/>
        </authorList>
    </citation>
    <scope>NUCLEOTIDE SEQUENCE [LARGE SCALE GENOMIC DNA]</scope>
</reference>
<accession>A0A1G2T914</accession>
<evidence type="ECO:0000256" key="7">
    <source>
        <dbReference type="ARBA" id="ARBA00022741"/>
    </source>
</evidence>
<dbReference type="InterPro" id="IPR002317">
    <property type="entry name" value="Ser-tRNA-ligase_type_1"/>
</dbReference>
<dbReference type="PRINTS" id="PR00981">
    <property type="entry name" value="TRNASYNTHSER"/>
</dbReference>
<dbReference type="InterPro" id="IPR002314">
    <property type="entry name" value="aa-tRNA-synt_IIb"/>
</dbReference>
<dbReference type="Gene3D" id="3.30.930.10">
    <property type="entry name" value="Bira Bifunctional Protein, Domain 2"/>
    <property type="match status" value="1"/>
</dbReference>
<sequence>MLDIKFIRENKDIVASAIKNKNRDVDLDILLELSDRRKSLKQEIDNVNQGRNEAAKSRDVEKGTQLKKELEMLEKDFNEIDKQFFALMAKVPNIPSPDTPIGKDESSNKVMREWGTKPQFDFEPKEHDELGKALGILDIETAGEISGSRFAYIKGDLALLQFTLLQFCFSILTNKEQLKSIAKEKNVQVSIGTFVPIIPPVFIKPAVQNRMARFMTPEEHYMFQSDDLMLIGSAEHTLGPLYMDKILEEKDLPIRLVGYSTAFRREAGSHGKDTKGIIRQHQFDKLEMETFCLPENSLQEQEFLVAIQEHILQSLDLPYQVVAICTGDMAFPDYRQIDIETWMPGQNRYRETHSADLTASFQSRRLNTRVRRNDGKIEPLHMNDATAVAMGRMLVAIMENYQQADGSIKIPEVLRTYMGGQQIISKK</sequence>
<evidence type="ECO:0000256" key="5">
    <source>
        <dbReference type="ARBA" id="ARBA00022490"/>
    </source>
</evidence>
<evidence type="ECO:0000256" key="6">
    <source>
        <dbReference type="ARBA" id="ARBA00022598"/>
    </source>
</evidence>
<evidence type="ECO:0000256" key="11">
    <source>
        <dbReference type="ARBA" id="ARBA00039158"/>
    </source>
</evidence>